<organism evidence="1 2">
    <name type="scientific">Pinctada imbricata</name>
    <name type="common">Atlantic pearl-oyster</name>
    <name type="synonym">Pinctada martensii</name>
    <dbReference type="NCBI Taxonomy" id="66713"/>
    <lineage>
        <taxon>Eukaryota</taxon>
        <taxon>Metazoa</taxon>
        <taxon>Spiralia</taxon>
        <taxon>Lophotrochozoa</taxon>
        <taxon>Mollusca</taxon>
        <taxon>Bivalvia</taxon>
        <taxon>Autobranchia</taxon>
        <taxon>Pteriomorphia</taxon>
        <taxon>Pterioida</taxon>
        <taxon>Pterioidea</taxon>
        <taxon>Pteriidae</taxon>
        <taxon>Pinctada</taxon>
    </lineage>
</organism>
<dbReference type="Proteomes" id="UP001186944">
    <property type="component" value="Unassembled WGS sequence"/>
</dbReference>
<evidence type="ECO:0000313" key="2">
    <source>
        <dbReference type="Proteomes" id="UP001186944"/>
    </source>
</evidence>
<protein>
    <submittedName>
        <fullName evidence="1">Uncharacterized protein</fullName>
    </submittedName>
</protein>
<keyword evidence="2" id="KW-1185">Reference proteome</keyword>
<gene>
    <name evidence="1" type="ORF">FSP39_003979</name>
</gene>
<proteinExistence type="predicted"/>
<dbReference type="AlphaFoldDB" id="A0AA88XY78"/>
<accession>A0AA88XY78</accession>
<reference evidence="1" key="1">
    <citation type="submission" date="2019-08" db="EMBL/GenBank/DDBJ databases">
        <title>The improved chromosome-level genome for the pearl oyster Pinctada fucata martensii using PacBio sequencing and Hi-C.</title>
        <authorList>
            <person name="Zheng Z."/>
        </authorList>
    </citation>
    <scope>NUCLEOTIDE SEQUENCE</scope>
    <source>
        <strain evidence="1">ZZ-2019</strain>
        <tissue evidence="1">Adductor muscle</tissue>
    </source>
</reference>
<name>A0AA88XY78_PINIB</name>
<evidence type="ECO:0000313" key="1">
    <source>
        <dbReference type="EMBL" id="KAK3085474.1"/>
    </source>
</evidence>
<dbReference type="EMBL" id="VSWD01000012">
    <property type="protein sequence ID" value="KAK3085474.1"/>
    <property type="molecule type" value="Genomic_DNA"/>
</dbReference>
<comment type="caution">
    <text evidence="1">The sequence shown here is derived from an EMBL/GenBank/DDBJ whole genome shotgun (WGS) entry which is preliminary data.</text>
</comment>
<sequence length="90" mass="10586">MHHFLFQCEFLDTKRKPYIQKLKSILSETHEEQVIEGIIQDNEKMVQLTVDCTHPAVSRITHKNRGKIEQTARGMIYALHRERSAILVKE</sequence>